<dbReference type="AlphaFoldDB" id="A0A6N7EBI4"/>
<dbReference type="PANTHER" id="PTHR43337:SF1">
    <property type="entry name" value="XANTHINE_URACIL PERMEASE C887.17-RELATED"/>
    <property type="match status" value="1"/>
</dbReference>
<evidence type="ECO:0000256" key="7">
    <source>
        <dbReference type="SAM" id="MobiDB-lite"/>
    </source>
</evidence>
<dbReference type="EMBL" id="WHPC01000001">
    <property type="protein sequence ID" value="MPV35499.1"/>
    <property type="molecule type" value="Genomic_DNA"/>
</dbReference>
<comment type="subcellular location">
    <subcellularLocation>
        <location evidence="1">Endomembrane system</location>
        <topology evidence="1">Multi-pass membrane protein</topology>
    </subcellularLocation>
</comment>
<gene>
    <name evidence="9" type="ORF">GB881_00295</name>
</gene>
<dbReference type="Proteomes" id="UP000437709">
    <property type="component" value="Unassembled WGS sequence"/>
</dbReference>
<dbReference type="Pfam" id="PF00860">
    <property type="entry name" value="Xan_ur_permease"/>
    <property type="match status" value="1"/>
</dbReference>
<feature type="transmembrane region" description="Helical" evidence="8">
    <location>
        <begin position="194"/>
        <end position="214"/>
    </location>
</feature>
<evidence type="ECO:0000256" key="6">
    <source>
        <dbReference type="ARBA" id="ARBA00023136"/>
    </source>
</evidence>
<reference evidence="9 10" key="1">
    <citation type="submission" date="2019-10" db="EMBL/GenBank/DDBJ databases">
        <title>Georgenia wutianyii sp. nov. and Georgenia yuyongxinii sp. nov. isolated from plateau pika (Ochotona curzoniae) in the Qinghai-Tibet plateau of China.</title>
        <authorList>
            <person name="Tian Z."/>
        </authorList>
    </citation>
    <scope>NUCLEOTIDE SEQUENCE [LARGE SCALE GENOMIC DNA]</scope>
    <source>
        <strain evidence="9 10">JCM 19765</strain>
    </source>
</reference>
<feature type="transmembrane region" description="Helical" evidence="8">
    <location>
        <begin position="407"/>
        <end position="427"/>
    </location>
</feature>
<feature type="region of interest" description="Disordered" evidence="7">
    <location>
        <begin position="1"/>
        <end position="53"/>
    </location>
</feature>
<dbReference type="PANTHER" id="PTHR43337">
    <property type="entry name" value="XANTHINE/URACIL PERMEASE C887.17-RELATED"/>
    <property type="match status" value="1"/>
</dbReference>
<evidence type="ECO:0000256" key="1">
    <source>
        <dbReference type="ARBA" id="ARBA00004127"/>
    </source>
</evidence>
<evidence type="ECO:0000313" key="10">
    <source>
        <dbReference type="Proteomes" id="UP000437709"/>
    </source>
</evidence>
<evidence type="ECO:0000256" key="5">
    <source>
        <dbReference type="ARBA" id="ARBA00022989"/>
    </source>
</evidence>
<feature type="transmembrane region" description="Helical" evidence="8">
    <location>
        <begin position="112"/>
        <end position="131"/>
    </location>
</feature>
<evidence type="ECO:0000256" key="8">
    <source>
        <dbReference type="SAM" id="Phobius"/>
    </source>
</evidence>
<sequence>MRPSDKARGAIPTTHGAHATGRSNAPPGPGNLQSSALVSTHAPSAPPRAQQTGWLDRTFHITERGSTVGREVRGGIVTFFAMSYILVVNPLILSTPDSTGAFLGGGTDGANLPAIAAATALVAGLMSILMGAAANFPLALAAGMGINALLAFTIVGLPGMTWADAMGLIVLEGIVILVLVLTGLREAVFKAVPYALKVAISVGIGLFIALVGLVNAGIVRPGGTPLQLGIDGSLAGWPALVFIIGLFTIAFLMVKKVRGAILIGIVVAAVLAAIVELVAGLGLAGEDNPGGWQLTIPALDGSPVNLPDFGTIGQISLFGAFEKIGWIAAVLLIFSVMLADFFDTMGTMVAIGAEAKLLDDEGNPPHTRRILAVDSIAAAAGGAAGVSSNTSYIESATGVGDGARTGLASVVTGIAFLLAMFLSPLAAFVPYEAATPALVIVGFLMMMQVTEIPWRDAVIAIPAFLTIILMPFAYSITVGIGAGFIAYVILSAARKGGAKQVHWLMWVVAALFVVYFALGPIQAALGI</sequence>
<feature type="transmembrane region" description="Helical" evidence="8">
    <location>
        <begin position="324"/>
        <end position="342"/>
    </location>
</feature>
<protein>
    <submittedName>
        <fullName evidence="9">NCS2 family permease</fullName>
    </submittedName>
</protein>
<keyword evidence="4 8" id="KW-0812">Transmembrane</keyword>
<name>A0A6N7EBI4_9MICO</name>
<feature type="compositionally biased region" description="Polar residues" evidence="7">
    <location>
        <begin position="31"/>
        <end position="42"/>
    </location>
</feature>
<keyword evidence="10" id="KW-1185">Reference proteome</keyword>
<accession>A0A6N7EBI4</accession>
<feature type="transmembrane region" description="Helical" evidence="8">
    <location>
        <begin position="502"/>
        <end position="525"/>
    </location>
</feature>
<dbReference type="GO" id="GO:0005345">
    <property type="term" value="F:purine nucleobase transmembrane transporter activity"/>
    <property type="evidence" value="ECO:0007669"/>
    <property type="project" value="TreeGrafter"/>
</dbReference>
<feature type="transmembrane region" description="Helical" evidence="8">
    <location>
        <begin position="234"/>
        <end position="254"/>
    </location>
</feature>
<keyword evidence="6 8" id="KW-0472">Membrane</keyword>
<dbReference type="InterPro" id="IPR006043">
    <property type="entry name" value="NCS2"/>
</dbReference>
<organism evidence="9 10">
    <name type="scientific">Georgenia subflava</name>
    <dbReference type="NCBI Taxonomy" id="1622177"/>
    <lineage>
        <taxon>Bacteria</taxon>
        <taxon>Bacillati</taxon>
        <taxon>Actinomycetota</taxon>
        <taxon>Actinomycetes</taxon>
        <taxon>Micrococcales</taxon>
        <taxon>Bogoriellaceae</taxon>
        <taxon>Georgenia</taxon>
    </lineage>
</organism>
<feature type="transmembrane region" description="Helical" evidence="8">
    <location>
        <begin position="457"/>
        <end position="490"/>
    </location>
</feature>
<keyword evidence="3" id="KW-0813">Transport</keyword>
<evidence type="ECO:0000256" key="4">
    <source>
        <dbReference type="ARBA" id="ARBA00022692"/>
    </source>
</evidence>
<comment type="caution">
    <text evidence="9">The sequence shown here is derived from an EMBL/GenBank/DDBJ whole genome shotgun (WGS) entry which is preliminary data.</text>
</comment>
<comment type="similarity">
    <text evidence="2">Belongs to the nucleobase:cation symporter-2 (NCS2) (TC 2.A.40) family. Azg-like subfamily.</text>
</comment>
<dbReference type="OrthoDB" id="9808458at2"/>
<feature type="transmembrane region" description="Helical" evidence="8">
    <location>
        <begin position="165"/>
        <end position="182"/>
    </location>
</feature>
<dbReference type="GO" id="GO:0005886">
    <property type="term" value="C:plasma membrane"/>
    <property type="evidence" value="ECO:0007669"/>
    <property type="project" value="TreeGrafter"/>
</dbReference>
<evidence type="ECO:0000313" key="9">
    <source>
        <dbReference type="EMBL" id="MPV35499.1"/>
    </source>
</evidence>
<feature type="transmembrane region" description="Helical" evidence="8">
    <location>
        <begin position="74"/>
        <end position="92"/>
    </location>
</feature>
<feature type="transmembrane region" description="Helical" evidence="8">
    <location>
        <begin position="138"/>
        <end position="159"/>
    </location>
</feature>
<dbReference type="GO" id="GO:0012505">
    <property type="term" value="C:endomembrane system"/>
    <property type="evidence" value="ECO:0007669"/>
    <property type="project" value="UniProtKB-SubCell"/>
</dbReference>
<keyword evidence="5 8" id="KW-1133">Transmembrane helix</keyword>
<evidence type="ECO:0000256" key="3">
    <source>
        <dbReference type="ARBA" id="ARBA00022448"/>
    </source>
</evidence>
<dbReference type="InterPro" id="IPR045018">
    <property type="entry name" value="Azg-like"/>
</dbReference>
<proteinExistence type="inferred from homology"/>
<feature type="transmembrane region" description="Helical" evidence="8">
    <location>
        <begin position="261"/>
        <end position="284"/>
    </location>
</feature>
<evidence type="ECO:0000256" key="2">
    <source>
        <dbReference type="ARBA" id="ARBA00005697"/>
    </source>
</evidence>